<dbReference type="OrthoDB" id="6350991at2759"/>
<proteinExistence type="predicted"/>
<evidence type="ECO:0000313" key="3">
    <source>
        <dbReference type="Proteomes" id="UP000324222"/>
    </source>
</evidence>
<keyword evidence="1" id="KW-1133">Transmembrane helix</keyword>
<feature type="transmembrane region" description="Helical" evidence="1">
    <location>
        <begin position="73"/>
        <end position="94"/>
    </location>
</feature>
<gene>
    <name evidence="2" type="ORF">E2C01_073153</name>
</gene>
<feature type="transmembrane region" description="Helical" evidence="1">
    <location>
        <begin position="18"/>
        <end position="37"/>
    </location>
</feature>
<evidence type="ECO:0000313" key="2">
    <source>
        <dbReference type="EMBL" id="MPC78659.1"/>
    </source>
</evidence>
<accession>A0A5B7I9T6</accession>
<sequence length="122" mass="13441">MEEEGDWWDVMAKMGMPLLYIIGILCGIVGAICQGVITEYWANSEMNSCFLYSKTASSVVVYQFGTSVSVCNWVTYGTVVSIIIAFLAGLVYTVKVRPRAGENPLIDCLSGVPRSLFLWVIL</sequence>
<keyword evidence="3" id="KW-1185">Reference proteome</keyword>
<evidence type="ECO:0000256" key="1">
    <source>
        <dbReference type="SAM" id="Phobius"/>
    </source>
</evidence>
<dbReference type="Proteomes" id="UP000324222">
    <property type="component" value="Unassembled WGS sequence"/>
</dbReference>
<name>A0A5B7I9T6_PORTR</name>
<protein>
    <submittedName>
        <fullName evidence="2">Uncharacterized protein</fullName>
    </submittedName>
</protein>
<keyword evidence="1" id="KW-0812">Transmembrane</keyword>
<organism evidence="2 3">
    <name type="scientific">Portunus trituberculatus</name>
    <name type="common">Swimming crab</name>
    <name type="synonym">Neptunus trituberculatus</name>
    <dbReference type="NCBI Taxonomy" id="210409"/>
    <lineage>
        <taxon>Eukaryota</taxon>
        <taxon>Metazoa</taxon>
        <taxon>Ecdysozoa</taxon>
        <taxon>Arthropoda</taxon>
        <taxon>Crustacea</taxon>
        <taxon>Multicrustacea</taxon>
        <taxon>Malacostraca</taxon>
        <taxon>Eumalacostraca</taxon>
        <taxon>Eucarida</taxon>
        <taxon>Decapoda</taxon>
        <taxon>Pleocyemata</taxon>
        <taxon>Brachyura</taxon>
        <taxon>Eubrachyura</taxon>
        <taxon>Portunoidea</taxon>
        <taxon>Portunidae</taxon>
        <taxon>Portuninae</taxon>
        <taxon>Portunus</taxon>
    </lineage>
</organism>
<reference evidence="2 3" key="1">
    <citation type="submission" date="2019-05" db="EMBL/GenBank/DDBJ databases">
        <title>Another draft genome of Portunus trituberculatus and its Hox gene families provides insights of decapod evolution.</title>
        <authorList>
            <person name="Jeong J.-H."/>
            <person name="Song I."/>
            <person name="Kim S."/>
            <person name="Choi T."/>
            <person name="Kim D."/>
            <person name="Ryu S."/>
            <person name="Kim W."/>
        </authorList>
    </citation>
    <scope>NUCLEOTIDE SEQUENCE [LARGE SCALE GENOMIC DNA]</scope>
    <source>
        <tissue evidence="2">Muscle</tissue>
    </source>
</reference>
<keyword evidence="1" id="KW-0472">Membrane</keyword>
<dbReference type="EMBL" id="VSRR010049026">
    <property type="protein sequence ID" value="MPC78659.1"/>
    <property type="molecule type" value="Genomic_DNA"/>
</dbReference>
<comment type="caution">
    <text evidence="2">The sequence shown here is derived from an EMBL/GenBank/DDBJ whole genome shotgun (WGS) entry which is preliminary data.</text>
</comment>
<dbReference type="AlphaFoldDB" id="A0A5B7I9T6"/>